<dbReference type="GO" id="GO:0022857">
    <property type="term" value="F:transmembrane transporter activity"/>
    <property type="evidence" value="ECO:0007669"/>
    <property type="project" value="InterPro"/>
</dbReference>
<evidence type="ECO:0000256" key="2">
    <source>
        <dbReference type="ARBA" id="ARBA00022448"/>
    </source>
</evidence>
<protein>
    <submittedName>
        <fullName evidence="9">Drug resistance transporter, EmrB/QacA subfamily</fullName>
    </submittedName>
</protein>
<dbReference type="EMBL" id="LT607750">
    <property type="protein sequence ID" value="SCG46895.1"/>
    <property type="molecule type" value="Genomic_DNA"/>
</dbReference>
<feature type="transmembrane region" description="Helical" evidence="7">
    <location>
        <begin position="318"/>
        <end position="339"/>
    </location>
</feature>
<dbReference type="GO" id="GO:0005886">
    <property type="term" value="C:plasma membrane"/>
    <property type="evidence" value="ECO:0007669"/>
    <property type="project" value="UniProtKB-SubCell"/>
</dbReference>
<evidence type="ECO:0000256" key="6">
    <source>
        <dbReference type="ARBA" id="ARBA00023136"/>
    </source>
</evidence>
<dbReference type="Gene3D" id="1.20.1250.20">
    <property type="entry name" value="MFS general substrate transporter like domains"/>
    <property type="match status" value="1"/>
</dbReference>
<feature type="transmembrane region" description="Helical" evidence="7">
    <location>
        <begin position="181"/>
        <end position="201"/>
    </location>
</feature>
<organism evidence="9 10">
    <name type="scientific">Micromonospora echinaurantiaca</name>
    <dbReference type="NCBI Taxonomy" id="47857"/>
    <lineage>
        <taxon>Bacteria</taxon>
        <taxon>Bacillati</taxon>
        <taxon>Actinomycetota</taxon>
        <taxon>Actinomycetes</taxon>
        <taxon>Micromonosporales</taxon>
        <taxon>Micromonosporaceae</taxon>
        <taxon>Micromonospora</taxon>
    </lineage>
</organism>
<feature type="transmembrane region" description="Helical" evidence="7">
    <location>
        <begin position="149"/>
        <end position="169"/>
    </location>
</feature>
<keyword evidence="10" id="KW-1185">Reference proteome</keyword>
<feature type="transmembrane region" description="Helical" evidence="7">
    <location>
        <begin position="124"/>
        <end position="142"/>
    </location>
</feature>
<keyword evidence="6 7" id="KW-0472">Membrane</keyword>
<evidence type="ECO:0000256" key="5">
    <source>
        <dbReference type="ARBA" id="ARBA00022989"/>
    </source>
</evidence>
<accession>A0A1C5HLM8</accession>
<dbReference type="InterPro" id="IPR036259">
    <property type="entry name" value="MFS_trans_sf"/>
</dbReference>
<dbReference type="PRINTS" id="PR01036">
    <property type="entry name" value="TCRTETB"/>
</dbReference>
<evidence type="ECO:0000256" key="7">
    <source>
        <dbReference type="SAM" id="Phobius"/>
    </source>
</evidence>
<dbReference type="AlphaFoldDB" id="A0A1C5HLM8"/>
<feature type="transmembrane region" description="Helical" evidence="7">
    <location>
        <begin position="213"/>
        <end position="233"/>
    </location>
</feature>
<feature type="transmembrane region" description="Helical" evidence="7">
    <location>
        <begin position="245"/>
        <end position="262"/>
    </location>
</feature>
<dbReference type="Proteomes" id="UP000198217">
    <property type="component" value="Chromosome I"/>
</dbReference>
<feature type="transmembrane region" description="Helical" evidence="7">
    <location>
        <begin position="283"/>
        <end position="306"/>
    </location>
</feature>
<feature type="domain" description="Major facilitator superfamily (MFS) profile" evidence="8">
    <location>
        <begin position="26"/>
        <end position="468"/>
    </location>
</feature>
<dbReference type="Pfam" id="PF07690">
    <property type="entry name" value="MFS_1"/>
    <property type="match status" value="1"/>
</dbReference>
<dbReference type="PANTHER" id="PTHR42718:SF46">
    <property type="entry name" value="BLR6921 PROTEIN"/>
    <property type="match status" value="1"/>
</dbReference>
<feature type="transmembrane region" description="Helical" evidence="7">
    <location>
        <begin position="24"/>
        <end position="49"/>
    </location>
</feature>
<keyword evidence="2" id="KW-0813">Transport</keyword>
<feature type="transmembrane region" description="Helical" evidence="7">
    <location>
        <begin position="376"/>
        <end position="398"/>
    </location>
</feature>
<evidence type="ECO:0000256" key="3">
    <source>
        <dbReference type="ARBA" id="ARBA00022475"/>
    </source>
</evidence>
<evidence type="ECO:0000256" key="1">
    <source>
        <dbReference type="ARBA" id="ARBA00004651"/>
    </source>
</evidence>
<dbReference type="InterPro" id="IPR020846">
    <property type="entry name" value="MFS_dom"/>
</dbReference>
<dbReference type="InterPro" id="IPR011701">
    <property type="entry name" value="MFS"/>
</dbReference>
<dbReference type="RefSeq" id="WP_088993415.1">
    <property type="nucleotide sequence ID" value="NZ_LT607750.1"/>
</dbReference>
<name>A0A1C5HLM8_9ACTN</name>
<feature type="transmembrane region" description="Helical" evidence="7">
    <location>
        <begin position="92"/>
        <end position="118"/>
    </location>
</feature>
<proteinExistence type="predicted"/>
<feature type="transmembrane region" description="Helical" evidence="7">
    <location>
        <begin position="445"/>
        <end position="463"/>
    </location>
</feature>
<evidence type="ECO:0000313" key="9">
    <source>
        <dbReference type="EMBL" id="SCG46895.1"/>
    </source>
</evidence>
<comment type="subcellular location">
    <subcellularLocation>
        <location evidence="1">Cell membrane</location>
        <topology evidence="1">Multi-pass membrane protein</topology>
    </subcellularLocation>
</comment>
<dbReference type="Gene3D" id="1.20.1720.10">
    <property type="entry name" value="Multidrug resistance protein D"/>
    <property type="match status" value="1"/>
</dbReference>
<dbReference type="PROSITE" id="PS50850">
    <property type="entry name" value="MFS"/>
    <property type="match status" value="1"/>
</dbReference>
<dbReference type="PANTHER" id="PTHR42718">
    <property type="entry name" value="MAJOR FACILITATOR SUPERFAMILY MULTIDRUG TRANSPORTER MFSC"/>
    <property type="match status" value="1"/>
</dbReference>
<evidence type="ECO:0000259" key="8">
    <source>
        <dbReference type="PROSITE" id="PS50850"/>
    </source>
</evidence>
<keyword evidence="3" id="KW-1003">Cell membrane</keyword>
<gene>
    <name evidence="9" type="ORF">GA0070609_1847</name>
</gene>
<evidence type="ECO:0000256" key="4">
    <source>
        <dbReference type="ARBA" id="ARBA00022692"/>
    </source>
</evidence>
<evidence type="ECO:0000313" key="10">
    <source>
        <dbReference type="Proteomes" id="UP000198217"/>
    </source>
</evidence>
<feature type="transmembrane region" description="Helical" evidence="7">
    <location>
        <begin position="419"/>
        <end position="439"/>
    </location>
</feature>
<feature type="transmembrane region" description="Helical" evidence="7">
    <location>
        <begin position="61"/>
        <end position="80"/>
    </location>
</feature>
<dbReference type="SUPFAM" id="SSF103473">
    <property type="entry name" value="MFS general substrate transporter"/>
    <property type="match status" value="1"/>
</dbReference>
<keyword evidence="5 7" id="KW-1133">Transmembrane helix</keyword>
<sequence length="474" mass="48078">MTTDESTSTVSAPPTPPLRARGAWLVLLIACGASFTELLDASIVNVALFTIRNDLGLSDLGLQWVVNAYLLAFGGLLLLGGRAADMFGIRRMLVVGLVVFIVASLLGGLAMNGAWLVAARAGQGVGAAIIAPTTLAILTTYFTDPKQRAGAIGAWITAGVVGAALGSLIGGLLTDLLDWRWVLWINVPVGLLLLAGTLVGLRETRRPAQRPGFDLAGAAAVTAGLLLVVLGAASTSSYGWGSPRTLVPLLAGVALLVAFVAIERRVRTPIVPLDIFRLRTVSSGNAVAFLANAASLPMYYLLGLFLQDVYGFSPLQAGLAFLPLSFSIVMGSFAGSMLLPKVGPRPPMLAGAAIAAAGQVWLSLAPDGGSYPVHVLVPTILMGIGIGAIFVPATSTATAGVAEERSGLASGLVNTANQFGGALGVAVLATFAASFATAAAGYTNAMLLAAGVVLLAGVAAFSAPRALPEGAGTP</sequence>
<keyword evidence="4 7" id="KW-0812">Transmembrane</keyword>
<feature type="transmembrane region" description="Helical" evidence="7">
    <location>
        <begin position="346"/>
        <end position="364"/>
    </location>
</feature>
<dbReference type="CDD" id="cd17321">
    <property type="entry name" value="MFS_MMR_MDR_like"/>
    <property type="match status" value="1"/>
</dbReference>
<reference evidence="9 10" key="1">
    <citation type="submission" date="2016-06" db="EMBL/GenBank/DDBJ databases">
        <authorList>
            <person name="Kjaerup R.B."/>
            <person name="Dalgaard T.S."/>
            <person name="Juul-Madsen H.R."/>
        </authorList>
    </citation>
    <scope>NUCLEOTIDE SEQUENCE [LARGE SCALE GENOMIC DNA]</scope>
    <source>
        <strain evidence="9 10">DSM 43904</strain>
    </source>
</reference>